<sequence>MKTPKRVLSAVVLSGAAFAASATPAHALAGLGETGGPFTFVGLEAASLISGQDLSLPDTNKIVQQAKEQHAKETAAKEQQKPH</sequence>
<dbReference type="Proteomes" id="UP001500305">
    <property type="component" value="Unassembled WGS sequence"/>
</dbReference>
<gene>
    <name evidence="3" type="ORF">GCM10010430_40070</name>
</gene>
<feature type="compositionally biased region" description="Basic and acidic residues" evidence="1">
    <location>
        <begin position="67"/>
        <end position="83"/>
    </location>
</feature>
<keyword evidence="4" id="KW-1185">Reference proteome</keyword>
<evidence type="ECO:0000256" key="2">
    <source>
        <dbReference type="SAM" id="SignalP"/>
    </source>
</evidence>
<feature type="signal peptide" evidence="2">
    <location>
        <begin position="1"/>
        <end position="27"/>
    </location>
</feature>
<feature type="region of interest" description="Disordered" evidence="1">
    <location>
        <begin position="64"/>
        <end position="83"/>
    </location>
</feature>
<reference evidence="3 4" key="1">
    <citation type="journal article" date="2019" name="Int. J. Syst. Evol. Microbiol.">
        <title>The Global Catalogue of Microorganisms (GCM) 10K type strain sequencing project: providing services to taxonomists for standard genome sequencing and annotation.</title>
        <authorList>
            <consortium name="The Broad Institute Genomics Platform"/>
            <consortium name="The Broad Institute Genome Sequencing Center for Infectious Disease"/>
            <person name="Wu L."/>
            <person name="Ma J."/>
        </authorList>
    </citation>
    <scope>NUCLEOTIDE SEQUENCE [LARGE SCALE GENOMIC DNA]</scope>
    <source>
        <strain evidence="3 4">JCM 7356</strain>
    </source>
</reference>
<evidence type="ECO:0000256" key="1">
    <source>
        <dbReference type="SAM" id="MobiDB-lite"/>
    </source>
</evidence>
<keyword evidence="2" id="KW-0732">Signal</keyword>
<dbReference type="EMBL" id="BAAATR010000017">
    <property type="protein sequence ID" value="GAA2252500.1"/>
    <property type="molecule type" value="Genomic_DNA"/>
</dbReference>
<evidence type="ECO:0000313" key="4">
    <source>
        <dbReference type="Proteomes" id="UP001500305"/>
    </source>
</evidence>
<accession>A0ABN3EA57</accession>
<evidence type="ECO:0008006" key="5">
    <source>
        <dbReference type="Google" id="ProtNLM"/>
    </source>
</evidence>
<comment type="caution">
    <text evidence="3">The sequence shown here is derived from an EMBL/GenBank/DDBJ whole genome shotgun (WGS) entry which is preliminary data.</text>
</comment>
<evidence type="ECO:0000313" key="3">
    <source>
        <dbReference type="EMBL" id="GAA2252500.1"/>
    </source>
</evidence>
<organism evidence="3 4">
    <name type="scientific">Kitasatospora cystarginea</name>
    <dbReference type="NCBI Taxonomy" id="58350"/>
    <lineage>
        <taxon>Bacteria</taxon>
        <taxon>Bacillati</taxon>
        <taxon>Actinomycetota</taxon>
        <taxon>Actinomycetes</taxon>
        <taxon>Kitasatosporales</taxon>
        <taxon>Streptomycetaceae</taxon>
        <taxon>Kitasatospora</taxon>
    </lineage>
</organism>
<name>A0ABN3EA57_9ACTN</name>
<protein>
    <recommendedName>
        <fullName evidence="5">Secreted protein</fullName>
    </recommendedName>
</protein>
<dbReference type="RefSeq" id="WP_344637807.1">
    <property type="nucleotide sequence ID" value="NZ_BAAATR010000017.1"/>
</dbReference>
<proteinExistence type="predicted"/>
<feature type="chain" id="PRO_5045944055" description="Secreted protein" evidence="2">
    <location>
        <begin position="28"/>
        <end position="83"/>
    </location>
</feature>